<proteinExistence type="predicted"/>
<evidence type="ECO:0000313" key="2">
    <source>
        <dbReference type="Proteomes" id="UP000319980"/>
    </source>
</evidence>
<evidence type="ECO:0000313" key="1">
    <source>
        <dbReference type="EMBL" id="TWT19428.1"/>
    </source>
</evidence>
<dbReference type="Proteomes" id="UP000319980">
    <property type="component" value="Unassembled WGS sequence"/>
</dbReference>
<reference evidence="1 2" key="1">
    <citation type="journal article" date="2008" name="Int. J. Syst. Evol. Microbiol.">
        <title>Luteimonas marina sp. nov., isolated from seawater.</title>
        <authorList>
            <person name="Baik K.S."/>
            <person name="Park S.C."/>
            <person name="Kim M.S."/>
            <person name="Kim E.M."/>
            <person name="Park C."/>
            <person name="Chun J."/>
            <person name="Seong C.N."/>
        </authorList>
    </citation>
    <scope>NUCLEOTIDE SEQUENCE [LARGE SCALE GENOMIC DNA]</scope>
    <source>
        <strain evidence="1 2">FR1330</strain>
    </source>
</reference>
<keyword evidence="2" id="KW-1185">Reference proteome</keyword>
<sequence length="135" mass="14760">MDQDKCIALKRELQTQAEPQVVPLDRFFDGNDDEGSIGCNLVPHPGVPLFRDTLLGLLQRPDVTAVYALISELDPDDDSWPFTDTVLVAGTIQPEALTEALSALQPDYVAFADPDEIGQLGIEPPVVQGVTAWWD</sequence>
<gene>
    <name evidence="1" type="ORF">FQY83_13870</name>
</gene>
<organism evidence="1 2">
    <name type="scientific">Luteimonas marina</name>
    <dbReference type="NCBI Taxonomy" id="488485"/>
    <lineage>
        <taxon>Bacteria</taxon>
        <taxon>Pseudomonadati</taxon>
        <taxon>Pseudomonadota</taxon>
        <taxon>Gammaproteobacteria</taxon>
        <taxon>Lysobacterales</taxon>
        <taxon>Lysobacteraceae</taxon>
        <taxon>Luteimonas</taxon>
    </lineage>
</organism>
<dbReference type="RefSeq" id="WP_158636514.1">
    <property type="nucleotide sequence ID" value="NZ_VOHK01000005.1"/>
</dbReference>
<evidence type="ECO:0008006" key="3">
    <source>
        <dbReference type="Google" id="ProtNLM"/>
    </source>
</evidence>
<comment type="caution">
    <text evidence="1">The sequence shown here is derived from an EMBL/GenBank/DDBJ whole genome shotgun (WGS) entry which is preliminary data.</text>
</comment>
<protein>
    <recommendedName>
        <fullName evidence="3">DUF4253 domain-containing protein</fullName>
    </recommendedName>
</protein>
<dbReference type="AlphaFoldDB" id="A0A5C5U189"/>
<dbReference type="OrthoDB" id="7013010at2"/>
<accession>A0A5C5U189</accession>
<name>A0A5C5U189_9GAMM</name>
<dbReference type="EMBL" id="VOHK01000005">
    <property type="protein sequence ID" value="TWT19428.1"/>
    <property type="molecule type" value="Genomic_DNA"/>
</dbReference>